<reference evidence="3" key="1">
    <citation type="submission" date="2020-07" db="EMBL/GenBank/DDBJ databases">
        <title>Genome sequences of bacteria associated with the marine, planktonic diatom Thalassiosira profunda strain ECT2AJA-044.</title>
        <authorList>
            <person name="Gargas C.B."/>
            <person name="Roberts W.R."/>
            <person name="Alverson A.J."/>
        </authorList>
    </citation>
    <scope>NUCLEOTIDE SEQUENCE</scope>
    <source>
        <strain evidence="3">ECT2AJA-044</strain>
    </source>
</reference>
<dbReference type="PANTHER" id="PTHR48081:SF33">
    <property type="entry name" value="KYNURENINE FORMAMIDASE"/>
    <property type="match status" value="1"/>
</dbReference>
<dbReference type="Proteomes" id="UP000665026">
    <property type="component" value="Chromosome"/>
</dbReference>
<dbReference type="AlphaFoldDB" id="A0A975EN01"/>
<dbReference type="EMBL" id="CP060010">
    <property type="protein sequence ID" value="QTN35123.1"/>
    <property type="molecule type" value="Genomic_DNA"/>
</dbReference>
<evidence type="ECO:0000256" key="1">
    <source>
        <dbReference type="ARBA" id="ARBA00022801"/>
    </source>
</evidence>
<dbReference type="RefSeq" id="WP_209355809.1">
    <property type="nucleotide sequence ID" value="NZ_CP060010.1"/>
</dbReference>
<dbReference type="InterPro" id="IPR029058">
    <property type="entry name" value="AB_hydrolase_fold"/>
</dbReference>
<proteinExistence type="predicted"/>
<dbReference type="KEGG" id="cact:HZ995_11580"/>
<dbReference type="GO" id="GO:0016787">
    <property type="term" value="F:hydrolase activity"/>
    <property type="evidence" value="ECO:0007669"/>
    <property type="project" value="UniProtKB-KW"/>
</dbReference>
<sequence>MTPDIDWEDAFSNGDYIENAADFPPMWSEQAAQFRASVRGRLDLAYGDAPREKLDLFLPNEKPKGLIVFVHGGYWQAFDKSSWSHLARGPIEHGWAVAMPSYTLAPEAKIPEITAQIGRAVSMVANEVAGPIRLTGHSAGGHLVSRMGCDDTPLLATVTTRIDKIASISGVHDLRLLLRHSMNGKLGLMKETAHAESPSLRAPYKGFDFTAWVGACERPEFLRQSALITENWSRAGVPARLVADPGKHHFDVIDGLADADHPLCLSLTS</sequence>
<organism evidence="3 4">
    <name type="scientific">Cognatishimia activa</name>
    <dbReference type="NCBI Taxonomy" id="1715691"/>
    <lineage>
        <taxon>Bacteria</taxon>
        <taxon>Pseudomonadati</taxon>
        <taxon>Pseudomonadota</taxon>
        <taxon>Alphaproteobacteria</taxon>
        <taxon>Rhodobacterales</taxon>
        <taxon>Paracoccaceae</taxon>
        <taxon>Cognatishimia</taxon>
    </lineage>
</organism>
<dbReference type="InterPro" id="IPR049492">
    <property type="entry name" value="BD-FAE-like_dom"/>
</dbReference>
<evidence type="ECO:0000259" key="2">
    <source>
        <dbReference type="Pfam" id="PF20434"/>
    </source>
</evidence>
<protein>
    <submittedName>
        <fullName evidence="3">Alpha/beta hydrolase</fullName>
    </submittedName>
</protein>
<name>A0A975EN01_9RHOB</name>
<dbReference type="Pfam" id="PF20434">
    <property type="entry name" value="BD-FAE"/>
    <property type="match status" value="1"/>
</dbReference>
<dbReference type="PANTHER" id="PTHR48081">
    <property type="entry name" value="AB HYDROLASE SUPERFAMILY PROTEIN C4A8.06C"/>
    <property type="match status" value="1"/>
</dbReference>
<dbReference type="InterPro" id="IPR050300">
    <property type="entry name" value="GDXG_lipolytic_enzyme"/>
</dbReference>
<gene>
    <name evidence="3" type="ORF">HZ995_11580</name>
</gene>
<evidence type="ECO:0000313" key="4">
    <source>
        <dbReference type="Proteomes" id="UP000665026"/>
    </source>
</evidence>
<evidence type="ECO:0000313" key="3">
    <source>
        <dbReference type="EMBL" id="QTN35123.1"/>
    </source>
</evidence>
<dbReference type="SUPFAM" id="SSF53474">
    <property type="entry name" value="alpha/beta-Hydrolases"/>
    <property type="match status" value="1"/>
</dbReference>
<feature type="domain" description="BD-FAE-like" evidence="2">
    <location>
        <begin position="54"/>
        <end position="152"/>
    </location>
</feature>
<dbReference type="Gene3D" id="3.40.50.1820">
    <property type="entry name" value="alpha/beta hydrolase"/>
    <property type="match status" value="1"/>
</dbReference>
<keyword evidence="1 3" id="KW-0378">Hydrolase</keyword>
<accession>A0A975EN01</accession>